<dbReference type="AlphaFoldDB" id="A0A7G1KEQ6"/>
<name>A0A7G1KEQ6_9NOCA</name>
<accession>A0A7G1KEQ6</accession>
<sequence length="60" mass="6529">MSLSSLAYRIVTALRKVFDAEYAAEIGPVSAPGAAWREREPTLINYTLNRNSTTSPSAIT</sequence>
<dbReference type="EMBL" id="AP023396">
    <property type="protein sequence ID" value="BCK53391.1"/>
    <property type="molecule type" value="Genomic_DNA"/>
</dbReference>
<protein>
    <submittedName>
        <fullName evidence="1">Uncharacterized protein</fullName>
    </submittedName>
</protein>
<proteinExistence type="predicted"/>
<dbReference type="KEGG" id="nwl:NWFMUON74_11630"/>
<keyword evidence="2" id="KW-1185">Reference proteome</keyword>
<reference evidence="1 2" key="1">
    <citation type="submission" date="2020-08" db="EMBL/GenBank/DDBJ databases">
        <title>Genome Sequencing of Nocardia wallacei strain FMUON74 and assembly.</title>
        <authorList>
            <person name="Toyokawa M."/>
            <person name="Uesaka K."/>
        </authorList>
    </citation>
    <scope>NUCLEOTIDE SEQUENCE [LARGE SCALE GENOMIC DNA]</scope>
    <source>
        <strain evidence="1 2">FMUON74</strain>
    </source>
</reference>
<organism evidence="1 2">
    <name type="scientific">Nocardia wallacei</name>
    <dbReference type="NCBI Taxonomy" id="480035"/>
    <lineage>
        <taxon>Bacteria</taxon>
        <taxon>Bacillati</taxon>
        <taxon>Actinomycetota</taxon>
        <taxon>Actinomycetes</taxon>
        <taxon>Mycobacteriales</taxon>
        <taxon>Nocardiaceae</taxon>
        <taxon>Nocardia</taxon>
    </lineage>
</organism>
<evidence type="ECO:0000313" key="1">
    <source>
        <dbReference type="EMBL" id="BCK53391.1"/>
    </source>
</evidence>
<evidence type="ECO:0000313" key="2">
    <source>
        <dbReference type="Proteomes" id="UP000516173"/>
    </source>
</evidence>
<gene>
    <name evidence="1" type="ORF">NWFMUON74_11630</name>
</gene>
<dbReference type="Proteomes" id="UP000516173">
    <property type="component" value="Chromosome"/>
</dbReference>